<evidence type="ECO:0000256" key="2">
    <source>
        <dbReference type="ARBA" id="ARBA00022676"/>
    </source>
</evidence>
<sequence length="198" mass="22612">MRIIVDKGCGVKIDFTNLTSSYLRTVIEQVLETPSYLENAKRMSRILRDQPESPLERAGFWTDYLENAKRMSRILRDQPESPLERAVFWTEYVIRHKGAAHLRSSSLDLYWFQYLFLDVLLIVVITLLALELEVAAVWGVIIVDCTKGRGCKECSRGNGYYLQCTQPESSPDIPVFGSLVQHESSALDHVATERVTQI</sequence>
<dbReference type="InterPro" id="IPR002213">
    <property type="entry name" value="UDP_glucos_trans"/>
</dbReference>
<dbReference type="PANTHER" id="PTHR48043:SF145">
    <property type="entry name" value="FI06409P-RELATED"/>
    <property type="match status" value="1"/>
</dbReference>
<dbReference type="SUPFAM" id="SSF53756">
    <property type="entry name" value="UDP-Glycosyltransferase/glycogen phosphorylase"/>
    <property type="match status" value="2"/>
</dbReference>
<dbReference type="InterPro" id="IPR050271">
    <property type="entry name" value="UDP-glycosyltransferase"/>
</dbReference>
<proteinExistence type="inferred from homology"/>
<evidence type="ECO:0000256" key="3">
    <source>
        <dbReference type="ARBA" id="ARBA00022679"/>
    </source>
</evidence>
<evidence type="ECO:0008006" key="5">
    <source>
        <dbReference type="Google" id="ProtNLM"/>
    </source>
</evidence>
<keyword evidence="2" id="KW-0328">Glycosyltransferase</keyword>
<evidence type="ECO:0000313" key="4">
    <source>
        <dbReference type="EMBL" id="CAD7446743.1"/>
    </source>
</evidence>
<dbReference type="GO" id="GO:0008194">
    <property type="term" value="F:UDP-glycosyltransferase activity"/>
    <property type="evidence" value="ECO:0007669"/>
    <property type="project" value="InterPro"/>
</dbReference>
<reference evidence="4" key="1">
    <citation type="submission" date="2020-11" db="EMBL/GenBank/DDBJ databases">
        <authorList>
            <person name="Tran Van P."/>
        </authorList>
    </citation>
    <scope>NUCLEOTIDE SEQUENCE</scope>
</reference>
<evidence type="ECO:0000256" key="1">
    <source>
        <dbReference type="ARBA" id="ARBA00009995"/>
    </source>
</evidence>
<name>A0A7R9F633_9NEOP</name>
<comment type="similarity">
    <text evidence="1">Belongs to the UDP-glycosyltransferase family.</text>
</comment>
<accession>A0A7R9F633</accession>
<dbReference type="Gene3D" id="3.40.50.2000">
    <property type="entry name" value="Glycogen Phosphorylase B"/>
    <property type="match status" value="1"/>
</dbReference>
<dbReference type="PANTHER" id="PTHR48043">
    <property type="entry name" value="EG:EG0003.4 PROTEIN-RELATED"/>
    <property type="match status" value="1"/>
</dbReference>
<dbReference type="AlphaFoldDB" id="A0A7R9F633"/>
<dbReference type="Pfam" id="PF00201">
    <property type="entry name" value="UDPGT"/>
    <property type="match status" value="1"/>
</dbReference>
<gene>
    <name evidence="4" type="ORF">TBIB3V08_LOCUS9067</name>
</gene>
<organism evidence="4">
    <name type="scientific">Timema bartmani</name>
    <dbReference type="NCBI Taxonomy" id="61472"/>
    <lineage>
        <taxon>Eukaryota</taxon>
        <taxon>Metazoa</taxon>
        <taxon>Ecdysozoa</taxon>
        <taxon>Arthropoda</taxon>
        <taxon>Hexapoda</taxon>
        <taxon>Insecta</taxon>
        <taxon>Pterygota</taxon>
        <taxon>Neoptera</taxon>
        <taxon>Polyneoptera</taxon>
        <taxon>Phasmatodea</taxon>
        <taxon>Timematodea</taxon>
        <taxon>Timematoidea</taxon>
        <taxon>Timematidae</taxon>
        <taxon>Timema</taxon>
    </lineage>
</organism>
<dbReference type="EMBL" id="OD568268">
    <property type="protein sequence ID" value="CAD7446743.1"/>
    <property type="molecule type" value="Genomic_DNA"/>
</dbReference>
<protein>
    <recommendedName>
        <fullName evidence="5">UDP-glycosyltransferase</fullName>
    </recommendedName>
</protein>
<keyword evidence="3" id="KW-0808">Transferase</keyword>